<dbReference type="InterPro" id="IPR028457">
    <property type="entry name" value="ABI"/>
</dbReference>
<comment type="similarity">
    <text evidence="1">Belongs to the ABI family.</text>
</comment>
<sequence length="284" mass="32672">MEAASDYDHPPSNFDEIFMQRSLIFADSLQDLRKVRSQLYSAAEFFEDSYHKTDHDPLLFESIKDYVSKALISTIDHLGSVTSKVNSFLDENVDEAFETNVRVLCINQRLQTCRTFSDHEGLLQQSLIMQIPKYHKQYLLPEGRFSEAVQAEKSKDEPLGLRRGRNERVLKELKSDLVDFSFPKAALNKGLEKRSRSTSPSRFRIKRWGSVASPSVSPISQVGHSGSVIRRSASPNTQHPLTEGRRSYSLYSEKEKRKDIEVYSKKTRNLFKALLSIHRNKNNR</sequence>
<accession>A0AAP0CAY5</accession>
<name>A0AAP0CAY5_9ASTR</name>
<dbReference type="PANTHER" id="PTHR10460">
    <property type="entry name" value="ABL INTERACTOR FAMILY MEMBER"/>
    <property type="match status" value="1"/>
</dbReference>
<evidence type="ECO:0000256" key="1">
    <source>
        <dbReference type="ARBA" id="ARBA00010020"/>
    </source>
</evidence>
<proteinExistence type="inferred from homology"/>
<dbReference type="Proteomes" id="UP001408789">
    <property type="component" value="Unassembled WGS sequence"/>
</dbReference>
<dbReference type="AlphaFoldDB" id="A0AAP0CAY5"/>
<reference evidence="4 5" key="1">
    <citation type="submission" date="2024-04" db="EMBL/GenBank/DDBJ databases">
        <title>The reference genome of an endangered Asteraceae, Deinandra increscens subsp. villosa, native to the Central Coast of California.</title>
        <authorList>
            <person name="Guilliams M."/>
            <person name="Hasenstab-Lehman K."/>
            <person name="Meyer R."/>
            <person name="Mcevoy S."/>
        </authorList>
    </citation>
    <scope>NUCLEOTIDE SEQUENCE [LARGE SCALE GENOMIC DNA]</scope>
    <source>
        <tissue evidence="4">Leaf</tissue>
    </source>
</reference>
<feature type="region of interest" description="Disordered" evidence="3">
    <location>
        <begin position="216"/>
        <end position="250"/>
    </location>
</feature>
<evidence type="ECO:0000313" key="4">
    <source>
        <dbReference type="EMBL" id="KAK9053050.1"/>
    </source>
</evidence>
<evidence type="ECO:0000256" key="3">
    <source>
        <dbReference type="SAM" id="MobiDB-lite"/>
    </source>
</evidence>
<protein>
    <submittedName>
        <fullName evidence="4">Uncharacterized protein</fullName>
    </submittedName>
</protein>
<comment type="function">
    <text evidence="2">Involved in regulation of actin and microtubule organization. Part of a WAVE complex that activates the Arp2/3 complex.</text>
</comment>
<keyword evidence="5" id="KW-1185">Reference proteome</keyword>
<dbReference type="EMBL" id="JBCNJP010000027">
    <property type="protein sequence ID" value="KAK9053050.1"/>
    <property type="molecule type" value="Genomic_DNA"/>
</dbReference>
<dbReference type="PANTHER" id="PTHR10460:SF43">
    <property type="entry name" value="ABI FAMILY PROTEIN"/>
    <property type="match status" value="1"/>
</dbReference>
<organism evidence="4 5">
    <name type="scientific">Deinandra increscens subsp. villosa</name>
    <dbReference type="NCBI Taxonomy" id="3103831"/>
    <lineage>
        <taxon>Eukaryota</taxon>
        <taxon>Viridiplantae</taxon>
        <taxon>Streptophyta</taxon>
        <taxon>Embryophyta</taxon>
        <taxon>Tracheophyta</taxon>
        <taxon>Spermatophyta</taxon>
        <taxon>Magnoliopsida</taxon>
        <taxon>eudicotyledons</taxon>
        <taxon>Gunneridae</taxon>
        <taxon>Pentapetalae</taxon>
        <taxon>asterids</taxon>
        <taxon>campanulids</taxon>
        <taxon>Asterales</taxon>
        <taxon>Asteraceae</taxon>
        <taxon>Asteroideae</taxon>
        <taxon>Heliantheae alliance</taxon>
        <taxon>Madieae</taxon>
        <taxon>Madiinae</taxon>
        <taxon>Deinandra</taxon>
    </lineage>
</organism>
<evidence type="ECO:0000256" key="2">
    <source>
        <dbReference type="ARBA" id="ARBA00025223"/>
    </source>
</evidence>
<comment type="caution">
    <text evidence="4">The sequence shown here is derived from an EMBL/GenBank/DDBJ whole genome shotgun (WGS) entry which is preliminary data.</text>
</comment>
<gene>
    <name evidence="4" type="ORF">SSX86_029680</name>
</gene>
<dbReference type="Gene3D" id="6.10.140.1620">
    <property type="match status" value="1"/>
</dbReference>
<evidence type="ECO:0000313" key="5">
    <source>
        <dbReference type="Proteomes" id="UP001408789"/>
    </source>
</evidence>